<dbReference type="GO" id="GO:0008270">
    <property type="term" value="F:zinc ion binding"/>
    <property type="evidence" value="ECO:0007669"/>
    <property type="project" value="InterPro"/>
</dbReference>
<dbReference type="GO" id="GO:0015385">
    <property type="term" value="F:sodium:proton antiporter activity"/>
    <property type="evidence" value="ECO:0007669"/>
    <property type="project" value="InterPro"/>
</dbReference>
<dbReference type="AlphaFoldDB" id="A0A3D9UMC2"/>
<comment type="subcellular location">
    <subcellularLocation>
        <location evidence="1 10">Cell membrane</location>
        <topology evidence="1 10">Multi-pass membrane protein</topology>
    </subcellularLocation>
</comment>
<evidence type="ECO:0000256" key="10">
    <source>
        <dbReference type="RuleBase" id="RU366002"/>
    </source>
</evidence>
<name>A0A3D9UMC2_9MICO</name>
<accession>A0A3D9UMC2</accession>
<protein>
    <submittedName>
        <fullName evidence="12">Sodium/proton antiporter (CPA1 family)</fullName>
    </submittedName>
</protein>
<dbReference type="GO" id="GO:0098719">
    <property type="term" value="P:sodium ion import across plasma membrane"/>
    <property type="evidence" value="ECO:0007669"/>
    <property type="project" value="TreeGrafter"/>
</dbReference>
<sequence length="623" mass="67137">MEFAEAALALVAVVVAVTAGCRRLNLSAPLVLTAIGAAASFVPAMPDVHVEPHVVLLGFLPPLLYAAAINTSLIDLGRERRQIIGLSVFLVLATAFAVGLVTWGLIAAVPFAIALALGGVVAPPDAVAATAVARRIGLPRRIVSILEGESLFNDATALVIVSLSIEAATHEVTGLDVLVSFLRSAVGGVLIGFVTYKLIRLMRRRLTDTLANVAISFMAPWVAYIPAELVHSSGVVATVVAGVLLAHTAPTDQTASSRVAERMNWATIQFILENLVFLLIGLQARTILDEMRDSPLGLGRSLLVALAVLATVMLVRPLWLLAWAWIGRIRRSQQSLSLRESAVASWAGMRGVVTLAAASLLPLDAPERGVLVFTALVVTVGTLVLQGFTLGKVARALDLHGPDPREDALQYAQMLQMAVAAGNNRLDQIAAQEDVPEGVVAALRAQGERRTNMAWERLGNNHTDEVTPAEQYRRLRESMLEAERTKVLKLRDKGVIDHEVMSQILESLDIEESMIARTSERNEAVRDSLLLTPESRQFDCEHLRAAPSYVEPLNHDEGCADCTREGLTPVHLRLCLTCGYVGCCDSSEGKHMSKHQAAAAHPVMRSFEPGEAWRWCAVDEVLG</sequence>
<dbReference type="GO" id="GO:0015386">
    <property type="term" value="F:potassium:proton antiporter activity"/>
    <property type="evidence" value="ECO:0007669"/>
    <property type="project" value="TreeGrafter"/>
</dbReference>
<feature type="domain" description="UBP-type" evidence="11">
    <location>
        <begin position="538"/>
        <end position="623"/>
    </location>
</feature>
<comment type="caution">
    <text evidence="12">The sequence shown here is derived from an EMBL/GenBank/DDBJ whole genome shotgun (WGS) entry which is preliminary data.</text>
</comment>
<evidence type="ECO:0000256" key="5">
    <source>
        <dbReference type="ARBA" id="ARBA00022989"/>
    </source>
</evidence>
<dbReference type="Pfam" id="PF00999">
    <property type="entry name" value="Na_H_Exchanger"/>
    <property type="match status" value="1"/>
</dbReference>
<feature type="transmembrane region" description="Helical" evidence="10">
    <location>
        <begin position="369"/>
        <end position="390"/>
    </location>
</feature>
<evidence type="ECO:0000256" key="7">
    <source>
        <dbReference type="ARBA" id="ARBA00023065"/>
    </source>
</evidence>
<dbReference type="Proteomes" id="UP000256253">
    <property type="component" value="Unassembled WGS sequence"/>
</dbReference>
<evidence type="ECO:0000256" key="2">
    <source>
        <dbReference type="ARBA" id="ARBA00022448"/>
    </source>
</evidence>
<keyword evidence="13" id="KW-1185">Reference proteome</keyword>
<dbReference type="InterPro" id="IPR004705">
    <property type="entry name" value="Cation/H_exchanger_CPA1_bac"/>
</dbReference>
<keyword evidence="2 10" id="KW-0813">Transport</keyword>
<keyword evidence="3 10" id="KW-1003">Cell membrane</keyword>
<dbReference type="Gene3D" id="6.10.140.1330">
    <property type="match status" value="1"/>
</dbReference>
<dbReference type="InterPro" id="IPR001607">
    <property type="entry name" value="Znf_UBP"/>
</dbReference>
<dbReference type="PANTHER" id="PTHR10110:SF86">
    <property type="entry name" value="SODIUM_HYDROGEN EXCHANGER 7"/>
    <property type="match status" value="1"/>
</dbReference>
<feature type="transmembrane region" description="Helical" evidence="10">
    <location>
        <begin position="112"/>
        <end position="133"/>
    </location>
</feature>
<reference evidence="12 13" key="1">
    <citation type="submission" date="2018-08" db="EMBL/GenBank/DDBJ databases">
        <title>Sequencing the genomes of 1000 actinobacteria strains.</title>
        <authorList>
            <person name="Klenk H.-P."/>
        </authorList>
    </citation>
    <scope>NUCLEOTIDE SEQUENCE [LARGE SCALE GENOMIC DNA]</scope>
    <source>
        <strain evidence="12 13">DSM 22967</strain>
    </source>
</reference>
<proteinExistence type="inferred from homology"/>
<dbReference type="PROSITE" id="PS50271">
    <property type="entry name" value="ZF_UBP"/>
    <property type="match status" value="1"/>
</dbReference>
<comment type="caution">
    <text evidence="10">Lacks conserved residue(s) required for the propagation of feature annotation.</text>
</comment>
<dbReference type="InterPro" id="IPR013083">
    <property type="entry name" value="Znf_RING/FYVE/PHD"/>
</dbReference>
<feature type="transmembrane region" description="Helical" evidence="10">
    <location>
        <begin position="177"/>
        <end position="198"/>
    </location>
</feature>
<keyword evidence="8 10" id="KW-0472">Membrane</keyword>
<dbReference type="NCBIfam" id="TIGR00831">
    <property type="entry name" value="a_cpa1"/>
    <property type="match status" value="1"/>
</dbReference>
<dbReference type="InterPro" id="IPR006153">
    <property type="entry name" value="Cation/H_exchanger_TM"/>
</dbReference>
<evidence type="ECO:0000256" key="9">
    <source>
        <dbReference type="ARBA" id="ARBA00023201"/>
    </source>
</evidence>
<evidence type="ECO:0000313" key="12">
    <source>
        <dbReference type="EMBL" id="REF30436.1"/>
    </source>
</evidence>
<feature type="transmembrane region" description="Helical" evidence="10">
    <location>
        <begin position="83"/>
        <end position="106"/>
    </location>
</feature>
<dbReference type="EMBL" id="QTUA01000001">
    <property type="protein sequence ID" value="REF30436.1"/>
    <property type="molecule type" value="Genomic_DNA"/>
</dbReference>
<dbReference type="Pfam" id="PF02148">
    <property type="entry name" value="zf-UBP"/>
    <property type="match status" value="1"/>
</dbReference>
<keyword evidence="4 10" id="KW-0812">Transmembrane</keyword>
<dbReference type="OrthoDB" id="57886at2"/>
<feature type="transmembrane region" description="Helical" evidence="10">
    <location>
        <begin position="263"/>
        <end position="282"/>
    </location>
</feature>
<keyword evidence="10" id="KW-0050">Antiport</keyword>
<dbReference type="GO" id="GO:0051453">
    <property type="term" value="P:regulation of intracellular pH"/>
    <property type="evidence" value="ECO:0007669"/>
    <property type="project" value="TreeGrafter"/>
</dbReference>
<dbReference type="GO" id="GO:0005886">
    <property type="term" value="C:plasma membrane"/>
    <property type="evidence" value="ECO:0007669"/>
    <property type="project" value="UniProtKB-SubCell"/>
</dbReference>
<keyword evidence="7 10" id="KW-0406">Ion transport</keyword>
<feature type="transmembrane region" description="Helical" evidence="10">
    <location>
        <begin position="233"/>
        <end position="251"/>
    </location>
</feature>
<keyword evidence="6 10" id="KW-0915">Sodium</keyword>
<evidence type="ECO:0000313" key="13">
    <source>
        <dbReference type="Proteomes" id="UP000256253"/>
    </source>
</evidence>
<feature type="transmembrane region" description="Helical" evidence="10">
    <location>
        <begin position="302"/>
        <end position="322"/>
    </location>
</feature>
<dbReference type="RefSeq" id="WP_115922432.1">
    <property type="nucleotide sequence ID" value="NZ_QTUA01000001.1"/>
</dbReference>
<comment type="similarity">
    <text evidence="10">Belongs to the monovalent cation:proton antiporter 1 (CPA1) transporter (TC 2.A.36) family.</text>
</comment>
<comment type="function">
    <text evidence="10">Na(+)/H(+) antiporter that extrudes sodium in exchange for external protons.</text>
</comment>
<evidence type="ECO:0000259" key="11">
    <source>
        <dbReference type="PROSITE" id="PS50271"/>
    </source>
</evidence>
<organism evidence="12 13">
    <name type="scientific">Calidifontibacter indicus</name>
    <dbReference type="NCBI Taxonomy" id="419650"/>
    <lineage>
        <taxon>Bacteria</taxon>
        <taxon>Bacillati</taxon>
        <taxon>Actinomycetota</taxon>
        <taxon>Actinomycetes</taxon>
        <taxon>Micrococcales</taxon>
        <taxon>Dermacoccaceae</taxon>
        <taxon>Calidifontibacter</taxon>
    </lineage>
</organism>
<feature type="transmembrane region" description="Helical" evidence="10">
    <location>
        <begin position="55"/>
        <end position="76"/>
    </location>
</feature>
<keyword evidence="9 10" id="KW-0739">Sodium transport</keyword>
<dbReference type="SUPFAM" id="SSF57850">
    <property type="entry name" value="RING/U-box"/>
    <property type="match status" value="1"/>
</dbReference>
<evidence type="ECO:0000256" key="8">
    <source>
        <dbReference type="ARBA" id="ARBA00023136"/>
    </source>
</evidence>
<evidence type="ECO:0000256" key="1">
    <source>
        <dbReference type="ARBA" id="ARBA00004651"/>
    </source>
</evidence>
<dbReference type="PANTHER" id="PTHR10110">
    <property type="entry name" value="SODIUM/HYDROGEN EXCHANGER"/>
    <property type="match status" value="1"/>
</dbReference>
<keyword evidence="5 10" id="KW-1133">Transmembrane helix</keyword>
<evidence type="ECO:0000256" key="4">
    <source>
        <dbReference type="ARBA" id="ARBA00022692"/>
    </source>
</evidence>
<evidence type="ECO:0000256" key="6">
    <source>
        <dbReference type="ARBA" id="ARBA00023053"/>
    </source>
</evidence>
<dbReference type="Gene3D" id="3.30.40.10">
    <property type="entry name" value="Zinc/RING finger domain, C3HC4 (zinc finger)"/>
    <property type="match status" value="1"/>
</dbReference>
<dbReference type="InterPro" id="IPR018422">
    <property type="entry name" value="Cation/H_exchanger_CPA1"/>
</dbReference>
<evidence type="ECO:0000256" key="3">
    <source>
        <dbReference type="ARBA" id="ARBA00022475"/>
    </source>
</evidence>
<gene>
    <name evidence="12" type="ORF">DFJ65_1443</name>
</gene>